<evidence type="ECO:0000313" key="2">
    <source>
        <dbReference type="EMBL" id="MBB5193083.1"/>
    </source>
</evidence>
<name>A0A840RLM4_9NEIS</name>
<sequence>MTASATDRVVTAGVDDLRIARYAALAIMLGVVEAGFPSPLPGVKPGIANIVTLLVLWRHGWRDAAWVSLLRIFGGALVLGGFLSPGFALSLCGGIVSLAALAAAQYLQRRWFGPVSLSLIAAFAHIAGQLGLARLWLIPDNGLIRLAPVFFGAALVFGLANGLICARLLKEHPTP</sequence>
<reference evidence="2 3" key="1">
    <citation type="submission" date="2020-08" db="EMBL/GenBank/DDBJ databases">
        <title>Genomic Encyclopedia of Type Strains, Phase IV (KMG-IV): sequencing the most valuable type-strain genomes for metagenomic binning, comparative biology and taxonomic classification.</title>
        <authorList>
            <person name="Goeker M."/>
        </authorList>
    </citation>
    <scope>NUCLEOTIDE SEQUENCE [LARGE SCALE GENOMIC DNA]</scope>
    <source>
        <strain evidence="2 3">DSM 18233</strain>
    </source>
</reference>
<dbReference type="AlphaFoldDB" id="A0A840RLM4"/>
<keyword evidence="2" id="KW-0808">Transferase</keyword>
<dbReference type="InterPro" id="IPR010898">
    <property type="entry name" value="Hpre_diP_synth_I"/>
</dbReference>
<gene>
    <name evidence="2" type="ORF">HNQ50_003837</name>
</gene>
<keyword evidence="1" id="KW-0472">Membrane</keyword>
<dbReference type="GO" id="GO:0000010">
    <property type="term" value="F:heptaprenyl diphosphate synthase activity"/>
    <property type="evidence" value="ECO:0007669"/>
    <property type="project" value="UniProtKB-EC"/>
</dbReference>
<organism evidence="2 3">
    <name type="scientific">Silvimonas terrae</name>
    <dbReference type="NCBI Taxonomy" id="300266"/>
    <lineage>
        <taxon>Bacteria</taxon>
        <taxon>Pseudomonadati</taxon>
        <taxon>Pseudomonadota</taxon>
        <taxon>Betaproteobacteria</taxon>
        <taxon>Neisseriales</taxon>
        <taxon>Chitinibacteraceae</taxon>
        <taxon>Silvimonas</taxon>
    </lineage>
</organism>
<evidence type="ECO:0000256" key="1">
    <source>
        <dbReference type="SAM" id="Phobius"/>
    </source>
</evidence>
<dbReference type="Pfam" id="PF07456">
    <property type="entry name" value="Hpre_diP_synt_I"/>
    <property type="match status" value="1"/>
</dbReference>
<proteinExistence type="predicted"/>
<keyword evidence="1" id="KW-1133">Transmembrane helix</keyword>
<keyword evidence="1" id="KW-0812">Transmembrane</keyword>
<feature type="transmembrane region" description="Helical" evidence="1">
    <location>
        <begin position="149"/>
        <end position="169"/>
    </location>
</feature>
<dbReference type="Gene3D" id="1.10.1760.20">
    <property type="match status" value="1"/>
</dbReference>
<dbReference type="EMBL" id="JACHHN010000009">
    <property type="protein sequence ID" value="MBB5193083.1"/>
    <property type="molecule type" value="Genomic_DNA"/>
</dbReference>
<dbReference type="Proteomes" id="UP000543030">
    <property type="component" value="Unassembled WGS sequence"/>
</dbReference>
<comment type="caution">
    <text evidence="2">The sequence shown here is derived from an EMBL/GenBank/DDBJ whole genome shotgun (WGS) entry which is preliminary data.</text>
</comment>
<keyword evidence="3" id="KW-1185">Reference proteome</keyword>
<feature type="transmembrane region" description="Helical" evidence="1">
    <location>
        <begin position="119"/>
        <end position="137"/>
    </location>
</feature>
<dbReference type="RefSeq" id="WP_184102734.1">
    <property type="nucleotide sequence ID" value="NZ_JACHHN010000009.1"/>
</dbReference>
<protein>
    <submittedName>
        <fullName evidence="2">Heptaprenyl diphosphate synthase</fullName>
        <ecNumber evidence="2">2.5.1.30</ecNumber>
    </submittedName>
</protein>
<accession>A0A840RLM4</accession>
<dbReference type="EC" id="2.5.1.30" evidence="2"/>
<evidence type="ECO:0000313" key="3">
    <source>
        <dbReference type="Proteomes" id="UP000543030"/>
    </source>
</evidence>